<protein>
    <recommendedName>
        <fullName evidence="14">Cyclic nucleotide-binding domain-containing protein</fullName>
    </recommendedName>
</protein>
<feature type="compositionally biased region" description="Low complexity" evidence="9">
    <location>
        <begin position="106"/>
        <end position="117"/>
    </location>
</feature>
<dbReference type="InterPro" id="IPR032675">
    <property type="entry name" value="LRR_dom_sf"/>
</dbReference>
<dbReference type="SUPFAM" id="SSF52047">
    <property type="entry name" value="RNI-like"/>
    <property type="match status" value="1"/>
</dbReference>
<dbReference type="InParanoid" id="A0A1Z5TKB8"/>
<dbReference type="GO" id="GO:0005221">
    <property type="term" value="F:intracellularly cyclic nucleotide-activated monoatomic cation channel activity"/>
    <property type="evidence" value="ECO:0007669"/>
    <property type="project" value="InterPro"/>
</dbReference>
<evidence type="ECO:0000313" key="12">
    <source>
        <dbReference type="EMBL" id="OTA36425.1"/>
    </source>
</evidence>
<dbReference type="InterPro" id="IPR057207">
    <property type="entry name" value="FBXL15_LRR"/>
</dbReference>
<dbReference type="SMART" id="SM00367">
    <property type="entry name" value="LRR_CC"/>
    <property type="match status" value="8"/>
</dbReference>
<dbReference type="EMBL" id="MUNK01000031">
    <property type="protein sequence ID" value="OTA36425.1"/>
    <property type="molecule type" value="Genomic_DNA"/>
</dbReference>
<feature type="region of interest" description="Disordered" evidence="9">
    <location>
        <begin position="889"/>
        <end position="925"/>
    </location>
</feature>
<evidence type="ECO:0000313" key="13">
    <source>
        <dbReference type="Proteomes" id="UP000194280"/>
    </source>
</evidence>
<evidence type="ECO:0000256" key="2">
    <source>
        <dbReference type="ARBA" id="ARBA00022448"/>
    </source>
</evidence>
<dbReference type="Proteomes" id="UP000194280">
    <property type="component" value="Unassembled WGS sequence"/>
</dbReference>
<proteinExistence type="predicted"/>
<evidence type="ECO:0000256" key="6">
    <source>
        <dbReference type="ARBA" id="ARBA00023136"/>
    </source>
</evidence>
<dbReference type="STRING" id="1157616.A0A1Z5TKB8"/>
<dbReference type="SUPFAM" id="SSF81383">
    <property type="entry name" value="F-box domain"/>
    <property type="match status" value="1"/>
</dbReference>
<dbReference type="FunFam" id="2.60.120.10:FF:000057">
    <property type="entry name" value="Cyclic nucleotide-binding domain protein"/>
    <property type="match status" value="1"/>
</dbReference>
<keyword evidence="6" id="KW-0472">Membrane</keyword>
<dbReference type="InterPro" id="IPR006553">
    <property type="entry name" value="Leu-rich_rpt_Cys-con_subtyp"/>
</dbReference>
<comment type="caution">
    <text evidence="12">The sequence shown here is derived from an EMBL/GenBank/DDBJ whole genome shotgun (WGS) entry which is preliminary data.</text>
</comment>
<feature type="domain" description="Cyclic nucleotide-binding" evidence="10">
    <location>
        <begin position="431"/>
        <end position="571"/>
    </location>
</feature>
<evidence type="ECO:0000256" key="4">
    <source>
        <dbReference type="ARBA" id="ARBA00022989"/>
    </source>
</evidence>
<evidence type="ECO:0000256" key="5">
    <source>
        <dbReference type="ARBA" id="ARBA00023065"/>
    </source>
</evidence>
<evidence type="ECO:0000256" key="9">
    <source>
        <dbReference type="SAM" id="MobiDB-lite"/>
    </source>
</evidence>
<dbReference type="InterPro" id="IPR036047">
    <property type="entry name" value="F-box-like_dom_sf"/>
</dbReference>
<dbReference type="PANTHER" id="PTHR45638:SF24">
    <property type="entry name" value="CYCLIC NUCLEOTIDE-BINDING DOMAIN PROTEIN (AFU_ORTHOLOGUE AFUA_2G03170)"/>
    <property type="match status" value="1"/>
</dbReference>
<feature type="domain" description="F-box" evidence="11">
    <location>
        <begin position="733"/>
        <end position="780"/>
    </location>
</feature>
<feature type="region of interest" description="Disordered" evidence="9">
    <location>
        <begin position="483"/>
        <end position="504"/>
    </location>
</feature>
<keyword evidence="7" id="KW-1071">Ligand-gated ion channel</keyword>
<dbReference type="PROSITE" id="PS50042">
    <property type="entry name" value="CNMP_BINDING_3"/>
    <property type="match status" value="2"/>
</dbReference>
<dbReference type="InterPro" id="IPR014710">
    <property type="entry name" value="RmlC-like_jellyroll"/>
</dbReference>
<dbReference type="GO" id="GO:0044877">
    <property type="term" value="F:protein-containing complex binding"/>
    <property type="evidence" value="ECO:0007669"/>
    <property type="project" value="TreeGrafter"/>
</dbReference>
<feature type="compositionally biased region" description="Polar residues" evidence="9">
    <location>
        <begin position="707"/>
        <end position="724"/>
    </location>
</feature>
<dbReference type="PROSITE" id="PS50181">
    <property type="entry name" value="FBOX"/>
    <property type="match status" value="1"/>
</dbReference>
<evidence type="ECO:0000256" key="3">
    <source>
        <dbReference type="ARBA" id="ARBA00022692"/>
    </source>
</evidence>
<organism evidence="12 13">
    <name type="scientific">Hortaea werneckii EXF-2000</name>
    <dbReference type="NCBI Taxonomy" id="1157616"/>
    <lineage>
        <taxon>Eukaryota</taxon>
        <taxon>Fungi</taxon>
        <taxon>Dikarya</taxon>
        <taxon>Ascomycota</taxon>
        <taxon>Pezizomycotina</taxon>
        <taxon>Dothideomycetes</taxon>
        <taxon>Dothideomycetidae</taxon>
        <taxon>Mycosphaerellales</taxon>
        <taxon>Teratosphaeriaceae</taxon>
        <taxon>Hortaea</taxon>
    </lineage>
</organism>
<dbReference type="SMART" id="SM00100">
    <property type="entry name" value="cNMP"/>
    <property type="match status" value="2"/>
</dbReference>
<evidence type="ECO:0000259" key="11">
    <source>
        <dbReference type="PROSITE" id="PS50181"/>
    </source>
</evidence>
<reference evidence="12 13" key="1">
    <citation type="submission" date="2017-01" db="EMBL/GenBank/DDBJ databases">
        <title>The recent genome duplication of the halophilic yeast Hortaea werneckii: insights from long-read sequencing.</title>
        <authorList>
            <person name="Sinha S."/>
            <person name="Flibotte S."/>
            <person name="Neira M."/>
            <person name="Lenassi M."/>
            <person name="Gostincar C."/>
            <person name="Stajich J.E."/>
            <person name="Nislow C.E."/>
        </authorList>
    </citation>
    <scope>NUCLEOTIDE SEQUENCE [LARGE SCALE GENOMIC DNA]</scope>
    <source>
        <strain evidence="12 13">EXF-2000</strain>
    </source>
</reference>
<name>A0A1Z5TKB8_HORWE</name>
<feature type="region of interest" description="Disordered" evidence="9">
    <location>
        <begin position="177"/>
        <end position="199"/>
    </location>
</feature>
<accession>A0A1Z5TKB8</accession>
<dbReference type="Pfam" id="PF25372">
    <property type="entry name" value="DUF7885"/>
    <property type="match status" value="1"/>
</dbReference>
<dbReference type="InterPro" id="IPR050866">
    <property type="entry name" value="CNG_cation_channel"/>
</dbReference>
<keyword evidence="2" id="KW-0813">Transport</keyword>
<sequence length="1136" mass="124576">MAPPIKLNTHTWTIRFKHQRTTVLLHVDPQQQLDSVRLELRKALEQACPDGTLDGHRLPENEADILLAVPTDINDLSLGWDAVDRDEAVENAIEEEKGSSKGKGKAGAASKGKASASRSSDCPQTVGFRDGGIVAFKFKTQREAEKDGNMATDEAFVSGGEKEQWDVVVPTLDETYAEGEDAEGEEGAEEAEDIPVPTSSSTIAGLPLELLDRLRAFPLFQSAPESFVLDIGKSLRPTVYQPAHEIIREGDDAKAMYWLVRGSVRVTSRDGESTYTELKPGAFFGEIGILMDMPRTASIVASIRSLVVRLNKEDLQKELPRYPDVERAIREEALERLAILERKKKEKVGPPSAIDSPARPPIAPRKRSRDWIAGEVEMGEAGSLADGEILANKRRKSPSPGITDIVASSALGEKHADLPYTVRQLLKELPLFSGLPNEILHFLGVNAQPVSFAPFTDILKQDSMGRDVFFIVKGEVEVLTDVSDSRRSSAQTGQRLSPPDGSHLRQRVRARLKTGQYFGEVTSLSLAPRRTATVRSVDAVECLLISGEVLDDLWVRCGPDLKQQVESEARRRLSVAKRDDDVVMADVGLEGGALGGGGASTEPVQREGEDDDWRKGLPTVKFEEPPFDDHPTPVQQMEPADPDPFFNPDLDNMRAKSRRPSLAPPLPSQDGSQSSHAAEHRTPSPPGTLRPSISSPLRPGSVFASPASGSPSSLHKLSPTSTRRPSIDRRPSQTAKGRLPDPILVLVLQHLDLLQLMQCRLVSTHWWNLINTSPDILKSLDLASYNRHVTDDALRNVIIPFAGSRPQKIDLSNCFHISDEGFRALAEACGEGATVWKMKSVWDVSGPAILSMVEKAKSLEEIDLSNCRKVGDNLLARIVGWIVPDKPGVSQPPPIATQNGKRQQLKRAYPQAQQQNEQPPPAPGTVIGANRLKRLTLSYCKHIQDRSMAHIAVHAADRLETLDLTRCTSISDAGFHQWSVYDFKNLKKLVLADCTYLSDQAIVGIVGGCRNLRELDLSFCCALSDTATEVLALGLPLLQSLNMAFCGSAVSDNSLRCIGLHLLELRYLSVRGCVRVTGQGVEAVVEGCKYLQEFDVSQCKNLRQWLEADGVAKVRNAGRRVRFDTVADGMWRVGGR</sequence>
<dbReference type="Pfam" id="PF00027">
    <property type="entry name" value="cNMP_binding"/>
    <property type="match status" value="1"/>
</dbReference>
<keyword evidence="5" id="KW-0406">Ion transport</keyword>
<evidence type="ECO:0000256" key="8">
    <source>
        <dbReference type="ARBA" id="ARBA00023303"/>
    </source>
</evidence>
<feature type="domain" description="Cyclic nucleotide-binding" evidence="10">
    <location>
        <begin position="219"/>
        <end position="336"/>
    </location>
</feature>
<keyword evidence="4" id="KW-1133">Transmembrane helix</keyword>
<dbReference type="GO" id="GO:0016020">
    <property type="term" value="C:membrane"/>
    <property type="evidence" value="ECO:0007669"/>
    <property type="project" value="UniProtKB-SubCell"/>
</dbReference>
<dbReference type="CDD" id="cd00038">
    <property type="entry name" value="CAP_ED"/>
    <property type="match status" value="2"/>
</dbReference>
<dbReference type="Pfam" id="PF00646">
    <property type="entry name" value="F-box"/>
    <property type="match status" value="1"/>
</dbReference>
<dbReference type="AlphaFoldDB" id="A0A1Z5TKB8"/>
<feature type="region of interest" description="Disordered" evidence="9">
    <location>
        <begin position="93"/>
        <end position="123"/>
    </location>
</feature>
<feature type="compositionally biased region" description="Gly residues" evidence="9">
    <location>
        <begin position="589"/>
        <end position="599"/>
    </location>
</feature>
<evidence type="ECO:0000256" key="7">
    <source>
        <dbReference type="ARBA" id="ARBA00023286"/>
    </source>
</evidence>
<evidence type="ECO:0000259" key="10">
    <source>
        <dbReference type="PROSITE" id="PS50042"/>
    </source>
</evidence>
<dbReference type="CDD" id="cd09917">
    <property type="entry name" value="F-box_SF"/>
    <property type="match status" value="1"/>
</dbReference>
<keyword evidence="8" id="KW-0407">Ion channel</keyword>
<dbReference type="PANTHER" id="PTHR45638">
    <property type="entry name" value="CYCLIC NUCLEOTIDE-GATED CATION CHANNEL SUBUNIT A"/>
    <property type="match status" value="1"/>
</dbReference>
<feature type="compositionally biased region" description="Acidic residues" evidence="9">
    <location>
        <begin position="177"/>
        <end position="193"/>
    </location>
</feature>
<keyword evidence="13" id="KW-1185">Reference proteome</keyword>
<dbReference type="PROSITE" id="PS00889">
    <property type="entry name" value="CNMP_BINDING_2"/>
    <property type="match status" value="1"/>
</dbReference>
<dbReference type="InterPro" id="IPR018488">
    <property type="entry name" value="cNMP-bd_CS"/>
</dbReference>
<comment type="subcellular location">
    <subcellularLocation>
        <location evidence="1">Membrane</location>
        <topology evidence="1">Multi-pass membrane protein</topology>
    </subcellularLocation>
</comment>
<dbReference type="InterPro" id="IPR000595">
    <property type="entry name" value="cNMP-bd_dom"/>
</dbReference>
<feature type="region of interest" description="Disordered" evidence="9">
    <location>
        <begin position="347"/>
        <end position="366"/>
    </location>
</feature>
<feature type="compositionally biased region" description="Basic and acidic residues" evidence="9">
    <location>
        <begin position="604"/>
        <end position="631"/>
    </location>
</feature>
<dbReference type="Pfam" id="PF16643">
    <property type="entry name" value="cNMPbd_u2"/>
    <property type="match status" value="1"/>
</dbReference>
<evidence type="ECO:0008006" key="14">
    <source>
        <dbReference type="Google" id="ProtNLM"/>
    </source>
</evidence>
<dbReference type="Gene3D" id="2.60.120.10">
    <property type="entry name" value="Jelly Rolls"/>
    <property type="match status" value="2"/>
</dbReference>
<evidence type="ECO:0000256" key="1">
    <source>
        <dbReference type="ARBA" id="ARBA00004141"/>
    </source>
</evidence>
<dbReference type="VEuPathDB" id="FungiDB:BTJ68_03877"/>
<dbReference type="Gene3D" id="3.80.10.10">
    <property type="entry name" value="Ribonuclease Inhibitor"/>
    <property type="match status" value="2"/>
</dbReference>
<dbReference type="InterPro" id="IPR001810">
    <property type="entry name" value="F-box_dom"/>
</dbReference>
<keyword evidence="3" id="KW-0812">Transmembrane</keyword>
<gene>
    <name evidence="12" type="ORF">BTJ68_03877</name>
</gene>
<dbReference type="OrthoDB" id="421226at2759"/>
<dbReference type="InterPro" id="IPR018490">
    <property type="entry name" value="cNMP-bd_dom_sf"/>
</dbReference>
<feature type="region of interest" description="Disordered" evidence="9">
    <location>
        <begin position="588"/>
        <end position="735"/>
    </location>
</feature>
<dbReference type="SUPFAM" id="SSF51206">
    <property type="entry name" value="cAMP-binding domain-like"/>
    <property type="match status" value="2"/>
</dbReference>